<sequence length="292" mass="32977">MSPGSNTESYPAFAHIGLRENPEKPQPVAICLFEHIEQRFLLSGHSFLQCDSDFALIEKRQNVTKAFIPSDLLKILQDSKVVKPFQTVSMLESYFLNMQDVADQLISIKNLNISKACCIQYDVSKAGSTLKKKSPGRNSIALRLSEATVRSRALRLLSLGPFEGAIQRCHKNTEMAEVLLRVQFKVCHGSLYAVMWLADEPREFNLPSLPQRRITYVPENCLASTAFILKELIALSDIFSLLSFLTQLLGVGRFYISFISNIGGGIIALSKQCVRVRIRSFYEKWEEEFFAV</sequence>
<accession>A0ABQ8TWS4</accession>
<comment type="caution">
    <text evidence="1">The sequence shown here is derived from an EMBL/GenBank/DDBJ whole genome shotgun (WGS) entry which is preliminary data.</text>
</comment>
<organism evidence="1 2">
    <name type="scientific">Periplaneta americana</name>
    <name type="common">American cockroach</name>
    <name type="synonym">Blatta americana</name>
    <dbReference type="NCBI Taxonomy" id="6978"/>
    <lineage>
        <taxon>Eukaryota</taxon>
        <taxon>Metazoa</taxon>
        <taxon>Ecdysozoa</taxon>
        <taxon>Arthropoda</taxon>
        <taxon>Hexapoda</taxon>
        <taxon>Insecta</taxon>
        <taxon>Pterygota</taxon>
        <taxon>Neoptera</taxon>
        <taxon>Polyneoptera</taxon>
        <taxon>Dictyoptera</taxon>
        <taxon>Blattodea</taxon>
        <taxon>Blattoidea</taxon>
        <taxon>Blattidae</taxon>
        <taxon>Blattinae</taxon>
        <taxon>Periplaneta</taxon>
    </lineage>
</organism>
<name>A0ABQ8TWS4_PERAM</name>
<evidence type="ECO:0000313" key="1">
    <source>
        <dbReference type="EMBL" id="KAJ4451093.1"/>
    </source>
</evidence>
<proteinExistence type="predicted"/>
<dbReference type="EMBL" id="JAJSOF020000001">
    <property type="protein sequence ID" value="KAJ4451093.1"/>
    <property type="molecule type" value="Genomic_DNA"/>
</dbReference>
<dbReference type="Proteomes" id="UP001148838">
    <property type="component" value="Unassembled WGS sequence"/>
</dbReference>
<keyword evidence="2" id="KW-1185">Reference proteome</keyword>
<reference evidence="1 2" key="1">
    <citation type="journal article" date="2022" name="Allergy">
        <title>Genome assembly and annotation of Periplaneta americana reveal a comprehensive cockroach allergen profile.</title>
        <authorList>
            <person name="Wang L."/>
            <person name="Xiong Q."/>
            <person name="Saelim N."/>
            <person name="Wang L."/>
            <person name="Nong W."/>
            <person name="Wan A.T."/>
            <person name="Shi M."/>
            <person name="Liu X."/>
            <person name="Cao Q."/>
            <person name="Hui J.H.L."/>
            <person name="Sookrung N."/>
            <person name="Leung T.F."/>
            <person name="Tungtrongchitr A."/>
            <person name="Tsui S.K.W."/>
        </authorList>
    </citation>
    <scope>NUCLEOTIDE SEQUENCE [LARGE SCALE GENOMIC DNA]</scope>
    <source>
        <strain evidence="1">PWHHKU_190912</strain>
    </source>
</reference>
<evidence type="ECO:0000313" key="2">
    <source>
        <dbReference type="Proteomes" id="UP001148838"/>
    </source>
</evidence>
<gene>
    <name evidence="1" type="ORF">ANN_02531</name>
</gene>
<protein>
    <submittedName>
        <fullName evidence="1">Uncharacterized protein</fullName>
    </submittedName>
</protein>